<reference evidence="23 24" key="2">
    <citation type="journal article" date="2016" name="Environ. Microbiol. Rep.">
        <title>Metagenomic evidence for the presence of phototrophic Gemmatimonadetes bacteria in diverse environments.</title>
        <authorList>
            <person name="Zeng Y."/>
            <person name="Baumbach J."/>
            <person name="Barbosa E.G."/>
            <person name="Azevedo V."/>
            <person name="Zhang C."/>
            <person name="Koblizek M."/>
        </authorList>
    </citation>
    <scope>NUCLEOTIDE SEQUENCE [LARGE SCALE GENOMIC DNA]</scope>
    <source>
        <strain evidence="23 24">AP64</strain>
    </source>
</reference>
<evidence type="ECO:0000256" key="20">
    <source>
        <dbReference type="PROSITE-ProRule" id="PRU00391"/>
    </source>
</evidence>
<comment type="subunit">
    <text evidence="4">Monomer.</text>
</comment>
<proteinExistence type="inferred from homology"/>
<gene>
    <name evidence="23" type="ORF">GEMMAAP_04090</name>
</gene>
<evidence type="ECO:0000313" key="23">
    <source>
        <dbReference type="EMBL" id="AMW04243.1"/>
    </source>
</evidence>
<dbReference type="Gene3D" id="1.10.8.50">
    <property type="match status" value="1"/>
</dbReference>
<dbReference type="SMART" id="SM01232">
    <property type="entry name" value="H2TH"/>
    <property type="match status" value="1"/>
</dbReference>
<dbReference type="SUPFAM" id="SSF46946">
    <property type="entry name" value="S13-like H2TH domain"/>
    <property type="match status" value="1"/>
</dbReference>
<evidence type="ECO:0000259" key="22">
    <source>
        <dbReference type="PROSITE" id="PS51068"/>
    </source>
</evidence>
<dbReference type="RefSeq" id="WP_026850116.1">
    <property type="nucleotide sequence ID" value="NZ_CP011454.1"/>
</dbReference>
<evidence type="ECO:0000313" key="24">
    <source>
        <dbReference type="Proteomes" id="UP000076404"/>
    </source>
</evidence>
<evidence type="ECO:0000256" key="2">
    <source>
        <dbReference type="ARBA" id="ARBA00001947"/>
    </source>
</evidence>
<dbReference type="InterPro" id="IPR035937">
    <property type="entry name" value="FPG_N"/>
</dbReference>
<evidence type="ECO:0000256" key="11">
    <source>
        <dbReference type="ARBA" id="ARBA00022801"/>
    </source>
</evidence>
<dbReference type="PANTHER" id="PTHR22993:SF9">
    <property type="entry name" value="FORMAMIDOPYRIMIDINE-DNA GLYCOSYLASE"/>
    <property type="match status" value="1"/>
</dbReference>
<dbReference type="EMBL" id="CP011454">
    <property type="protein sequence ID" value="AMW04243.1"/>
    <property type="molecule type" value="Genomic_DNA"/>
</dbReference>
<keyword evidence="14" id="KW-0234">DNA repair</keyword>
<evidence type="ECO:0000256" key="4">
    <source>
        <dbReference type="ARBA" id="ARBA00011245"/>
    </source>
</evidence>
<evidence type="ECO:0000256" key="10">
    <source>
        <dbReference type="ARBA" id="ARBA00022771"/>
    </source>
</evidence>
<dbReference type="GO" id="GO:0140078">
    <property type="term" value="F:class I DNA-(apurinic or apyrimidinic site) endonuclease activity"/>
    <property type="evidence" value="ECO:0007669"/>
    <property type="project" value="UniProtKB-EC"/>
</dbReference>
<dbReference type="Pfam" id="PF01149">
    <property type="entry name" value="Fapy_DNA_glyco"/>
    <property type="match status" value="1"/>
</dbReference>
<keyword evidence="17" id="KW-0326">Glycosidase</keyword>
<dbReference type="PROSITE" id="PS51068">
    <property type="entry name" value="FPG_CAT"/>
    <property type="match status" value="1"/>
</dbReference>
<dbReference type="InterPro" id="IPR020629">
    <property type="entry name" value="FPG_Glyclase"/>
</dbReference>
<dbReference type="SUPFAM" id="SSF57716">
    <property type="entry name" value="Glucocorticoid receptor-like (DNA-binding domain)"/>
    <property type="match status" value="1"/>
</dbReference>
<evidence type="ECO:0000256" key="6">
    <source>
        <dbReference type="ARBA" id="ARBA00012720"/>
    </source>
</evidence>
<evidence type="ECO:0000256" key="7">
    <source>
        <dbReference type="ARBA" id="ARBA00016240"/>
    </source>
</evidence>
<keyword evidence="9" id="KW-0227">DNA damage</keyword>
<feature type="domain" description="Formamidopyrimidine-DNA glycosylase catalytic" evidence="22">
    <location>
        <begin position="2"/>
        <end position="114"/>
    </location>
</feature>
<keyword evidence="11" id="KW-0378">Hydrolase</keyword>
<dbReference type="Gene3D" id="3.20.190.10">
    <property type="entry name" value="MutM-like, N-terminal"/>
    <property type="match status" value="1"/>
</dbReference>
<comment type="catalytic activity">
    <reaction evidence="19">
        <text>2'-deoxyribonucleotide-(2'-deoxyribose 5'-phosphate)-2'-deoxyribonucleotide-DNA = a 3'-end 2'-deoxyribonucleotide-(2,3-dehydro-2,3-deoxyribose 5'-phosphate)-DNA + a 5'-end 5'-phospho-2'-deoxyribonucleoside-DNA + H(+)</text>
        <dbReference type="Rhea" id="RHEA:66592"/>
        <dbReference type="Rhea" id="RHEA-COMP:13180"/>
        <dbReference type="Rhea" id="RHEA-COMP:16897"/>
        <dbReference type="Rhea" id="RHEA-COMP:17067"/>
        <dbReference type="ChEBI" id="CHEBI:15378"/>
        <dbReference type="ChEBI" id="CHEBI:136412"/>
        <dbReference type="ChEBI" id="CHEBI:157695"/>
        <dbReference type="ChEBI" id="CHEBI:167181"/>
        <dbReference type="EC" id="4.2.99.18"/>
    </reaction>
</comment>
<feature type="domain" description="FPG-type" evidence="21">
    <location>
        <begin position="227"/>
        <end position="261"/>
    </location>
</feature>
<keyword evidence="15" id="KW-0456">Lyase</keyword>
<dbReference type="GO" id="GO:0006284">
    <property type="term" value="P:base-excision repair"/>
    <property type="evidence" value="ECO:0007669"/>
    <property type="project" value="InterPro"/>
</dbReference>
<dbReference type="Pfam" id="PF06827">
    <property type="entry name" value="zf-FPG_IleRS"/>
    <property type="match status" value="1"/>
</dbReference>
<keyword evidence="16" id="KW-0511">Multifunctional enzyme</keyword>
<dbReference type="STRING" id="1379270.GEMMAAP_04090"/>
<dbReference type="InterPro" id="IPR000214">
    <property type="entry name" value="Znf_DNA_glyclase/AP_lyase"/>
</dbReference>
<evidence type="ECO:0000256" key="17">
    <source>
        <dbReference type="ARBA" id="ARBA00023295"/>
    </source>
</evidence>
<dbReference type="Pfam" id="PF06831">
    <property type="entry name" value="H2TH"/>
    <property type="match status" value="1"/>
</dbReference>
<comment type="similarity">
    <text evidence="3">Belongs to the FPG family.</text>
</comment>
<dbReference type="SUPFAM" id="SSF81624">
    <property type="entry name" value="N-terminal domain of MutM-like DNA repair proteins"/>
    <property type="match status" value="1"/>
</dbReference>
<keyword evidence="10 20" id="KW-0863">Zinc-finger</keyword>
<dbReference type="KEGG" id="gph:GEMMAAP_04090"/>
<keyword evidence="13" id="KW-0238">DNA-binding</keyword>
<dbReference type="EC" id="4.2.99.18" evidence="6"/>
<evidence type="ECO:0000259" key="21">
    <source>
        <dbReference type="PROSITE" id="PS51066"/>
    </source>
</evidence>
<comment type="catalytic activity">
    <reaction evidence="1">
        <text>Hydrolysis of DNA containing ring-opened 7-methylguanine residues, releasing 2,6-diamino-4-hydroxy-5-(N-methyl)formamidopyrimidine.</text>
        <dbReference type="EC" id="3.2.2.23"/>
    </reaction>
</comment>
<evidence type="ECO:0000256" key="3">
    <source>
        <dbReference type="ARBA" id="ARBA00009409"/>
    </source>
</evidence>
<organism evidence="23 24">
    <name type="scientific">Gemmatimonas phototrophica</name>
    <dbReference type="NCBI Taxonomy" id="1379270"/>
    <lineage>
        <taxon>Bacteria</taxon>
        <taxon>Pseudomonadati</taxon>
        <taxon>Gemmatimonadota</taxon>
        <taxon>Gemmatimonadia</taxon>
        <taxon>Gemmatimonadales</taxon>
        <taxon>Gemmatimonadaceae</taxon>
        <taxon>Gemmatimonas</taxon>
    </lineage>
</organism>
<dbReference type="GO" id="GO:0008270">
    <property type="term" value="F:zinc ion binding"/>
    <property type="evidence" value="ECO:0007669"/>
    <property type="project" value="UniProtKB-KW"/>
</dbReference>
<dbReference type="FunFam" id="1.10.8.50:FF:000003">
    <property type="entry name" value="Formamidopyrimidine-DNA glycosylase"/>
    <property type="match status" value="1"/>
</dbReference>
<evidence type="ECO:0000256" key="12">
    <source>
        <dbReference type="ARBA" id="ARBA00022833"/>
    </source>
</evidence>
<evidence type="ECO:0000256" key="18">
    <source>
        <dbReference type="ARBA" id="ARBA00030638"/>
    </source>
</evidence>
<dbReference type="EC" id="3.2.2.23" evidence="5"/>
<keyword evidence="12" id="KW-0862">Zinc</keyword>
<evidence type="ECO:0000256" key="1">
    <source>
        <dbReference type="ARBA" id="ARBA00001668"/>
    </source>
</evidence>
<accession>A0A143BHZ4</accession>
<sequence>MPELPEVEHAASRLREAVLGHTIARAAALHPSQQRCFPEAAQQAVVGLRIDRIERRAKVQLLRLSNGAVLEVHFRMTGDWEFTALADAPPRLERVRFETLEGTRVSLVDGRAFCVVTLHAPGQFVPIAAGPEPLTDDFTVDGFLASLAKRRAPIKPALLDQQLVAGVGNIYASEACWEARIHPATAANTLSRARVTRLRDAIQLVLHTAPTGRYYARDDVNEREIWRVYGKDGDPCRRCGSRISRLVQAGRRTFYCGRCQRR</sequence>
<evidence type="ECO:0000256" key="13">
    <source>
        <dbReference type="ARBA" id="ARBA00023125"/>
    </source>
</evidence>
<evidence type="ECO:0000256" key="16">
    <source>
        <dbReference type="ARBA" id="ARBA00023268"/>
    </source>
</evidence>
<protein>
    <recommendedName>
        <fullName evidence="7">Formamidopyrimidine-DNA glycosylase</fullName>
        <ecNumber evidence="5">3.2.2.23</ecNumber>
        <ecNumber evidence="6">4.2.99.18</ecNumber>
    </recommendedName>
    <alternativeName>
        <fullName evidence="18">DNA-(apurinic or apyrimidinic site) lyase MutM</fullName>
    </alternativeName>
</protein>
<dbReference type="Proteomes" id="UP000076404">
    <property type="component" value="Chromosome"/>
</dbReference>
<dbReference type="SMART" id="SM00898">
    <property type="entry name" value="Fapy_DNA_glyco"/>
    <property type="match status" value="1"/>
</dbReference>
<dbReference type="NCBIfam" id="NF002211">
    <property type="entry name" value="PRK01103.1"/>
    <property type="match status" value="1"/>
</dbReference>
<dbReference type="InterPro" id="IPR010663">
    <property type="entry name" value="Znf_FPG/IleRS"/>
</dbReference>
<evidence type="ECO:0000256" key="14">
    <source>
        <dbReference type="ARBA" id="ARBA00023204"/>
    </source>
</evidence>
<name>A0A143BHZ4_9BACT</name>
<dbReference type="eggNOG" id="COG0266">
    <property type="taxonomic scope" value="Bacteria"/>
</dbReference>
<evidence type="ECO:0000256" key="8">
    <source>
        <dbReference type="ARBA" id="ARBA00022723"/>
    </source>
</evidence>
<evidence type="ECO:0000256" key="19">
    <source>
        <dbReference type="ARBA" id="ARBA00044632"/>
    </source>
</evidence>
<dbReference type="PANTHER" id="PTHR22993">
    <property type="entry name" value="FORMAMIDOPYRIMIDINE-DNA GLYCOSYLASE"/>
    <property type="match status" value="1"/>
</dbReference>
<dbReference type="GO" id="GO:0034039">
    <property type="term" value="F:8-oxo-7,8-dihydroguanine DNA N-glycosylase activity"/>
    <property type="evidence" value="ECO:0007669"/>
    <property type="project" value="TreeGrafter"/>
</dbReference>
<evidence type="ECO:0000256" key="15">
    <source>
        <dbReference type="ARBA" id="ARBA00023239"/>
    </source>
</evidence>
<dbReference type="InterPro" id="IPR010979">
    <property type="entry name" value="Ribosomal_uS13-like_H2TH"/>
</dbReference>
<keyword evidence="24" id="KW-1185">Reference proteome</keyword>
<dbReference type="InterPro" id="IPR012319">
    <property type="entry name" value="FPG_cat"/>
</dbReference>
<dbReference type="PROSITE" id="PS51066">
    <property type="entry name" value="ZF_FPG_2"/>
    <property type="match status" value="1"/>
</dbReference>
<dbReference type="OrthoDB" id="9800855at2"/>
<evidence type="ECO:0000256" key="9">
    <source>
        <dbReference type="ARBA" id="ARBA00022763"/>
    </source>
</evidence>
<dbReference type="GO" id="GO:0003684">
    <property type="term" value="F:damaged DNA binding"/>
    <property type="evidence" value="ECO:0007669"/>
    <property type="project" value="InterPro"/>
</dbReference>
<evidence type="ECO:0000256" key="5">
    <source>
        <dbReference type="ARBA" id="ARBA00012024"/>
    </source>
</evidence>
<dbReference type="InterPro" id="IPR015886">
    <property type="entry name" value="H2TH_FPG"/>
</dbReference>
<keyword evidence="8" id="KW-0479">Metal-binding</keyword>
<reference evidence="23 24" key="1">
    <citation type="journal article" date="2014" name="Proc. Natl. Acad. Sci. U.S.A.">
        <title>Functional type 2 photosynthetic reaction centers found in the rare bacterial phylum Gemmatimonadetes.</title>
        <authorList>
            <person name="Zeng Y."/>
            <person name="Feng F."/>
            <person name="Medova H."/>
            <person name="Dean J."/>
            <person name="Koblizek M."/>
        </authorList>
    </citation>
    <scope>NUCLEOTIDE SEQUENCE [LARGE SCALE GENOMIC DNA]</scope>
    <source>
        <strain evidence="23 24">AP64</strain>
    </source>
</reference>
<dbReference type="AlphaFoldDB" id="A0A143BHZ4"/>
<comment type="cofactor">
    <cofactor evidence="2">
        <name>Zn(2+)</name>
        <dbReference type="ChEBI" id="CHEBI:29105"/>
    </cofactor>
</comment>